<dbReference type="PANTHER" id="PTHR34653:SF1">
    <property type="entry name" value="FLAGELLAR HOOK-BASAL BODY COMPLEX PROTEIN FLIE"/>
    <property type="match status" value="1"/>
</dbReference>
<keyword evidence="8" id="KW-0966">Cell projection</keyword>
<dbReference type="GO" id="GO:0071973">
    <property type="term" value="P:bacterial-type flagellum-dependent cell motility"/>
    <property type="evidence" value="ECO:0007669"/>
    <property type="project" value="InterPro"/>
</dbReference>
<keyword evidence="8" id="KW-0969">Cilium</keyword>
<dbReference type="EMBL" id="CP020880">
    <property type="protein sequence ID" value="ART76342.1"/>
    <property type="molecule type" value="Genomic_DNA"/>
</dbReference>
<dbReference type="KEGG" id="bhk:B4U37_09945"/>
<gene>
    <name evidence="4 8" type="primary">fliE</name>
    <name evidence="6" type="ORF">B4U37_09945</name>
    <name evidence="7" type="ORF">FZC74_04810</name>
    <name evidence="8" type="ORF">FZC75_07140</name>
</gene>
<comment type="subcellular location">
    <subcellularLocation>
        <location evidence="1 4">Bacterial flagellum basal body</location>
    </subcellularLocation>
</comment>
<accession>A0A1Y0CMD7</accession>
<dbReference type="NCBIfam" id="TIGR00205">
    <property type="entry name" value="fliE"/>
    <property type="match status" value="1"/>
</dbReference>
<evidence type="ECO:0000256" key="4">
    <source>
        <dbReference type="HAMAP-Rule" id="MF_00724"/>
    </source>
</evidence>
<name>A0A1Y0CMD7_9BACI</name>
<sequence>MITKIANSNQMVQNLNSVQKTSGDVHQQFSTYLKDALNEVNNAQVASNQITTKLVNNEGVELHDVLIAQQKASVAMSLTMEVRNKGVEAYQEIMRMQV</sequence>
<dbReference type="Proteomes" id="UP000323393">
    <property type="component" value="Unassembled WGS sequence"/>
</dbReference>
<dbReference type="EMBL" id="VTEU01000001">
    <property type="protein sequence ID" value="TYS61604.1"/>
    <property type="molecule type" value="Genomic_DNA"/>
</dbReference>
<evidence type="ECO:0000256" key="2">
    <source>
        <dbReference type="ARBA" id="ARBA00009272"/>
    </source>
</evidence>
<evidence type="ECO:0000313" key="6">
    <source>
        <dbReference type="EMBL" id="ART76342.1"/>
    </source>
</evidence>
<evidence type="ECO:0000313" key="9">
    <source>
        <dbReference type="Proteomes" id="UP000195573"/>
    </source>
</evidence>
<dbReference type="EMBL" id="VTET01000003">
    <property type="protein sequence ID" value="TYS72843.1"/>
    <property type="molecule type" value="Genomic_DNA"/>
</dbReference>
<keyword evidence="3 4" id="KW-0975">Bacterial flagellum</keyword>
<proteinExistence type="inferred from homology"/>
<evidence type="ECO:0000313" key="8">
    <source>
        <dbReference type="EMBL" id="TYS72843.1"/>
    </source>
</evidence>
<evidence type="ECO:0000256" key="3">
    <source>
        <dbReference type="ARBA" id="ARBA00023143"/>
    </source>
</evidence>
<dbReference type="HAMAP" id="MF_00724">
    <property type="entry name" value="FliE"/>
    <property type="match status" value="1"/>
</dbReference>
<dbReference type="AlphaFoldDB" id="A0A1Y0CMD7"/>
<evidence type="ECO:0000256" key="1">
    <source>
        <dbReference type="ARBA" id="ARBA00004117"/>
    </source>
</evidence>
<evidence type="ECO:0000313" key="10">
    <source>
        <dbReference type="Proteomes" id="UP000323393"/>
    </source>
</evidence>
<keyword evidence="9" id="KW-1185">Reference proteome</keyword>
<organism evidence="8 11">
    <name type="scientific">Sutcliffiella horikoshii</name>
    <dbReference type="NCBI Taxonomy" id="79883"/>
    <lineage>
        <taxon>Bacteria</taxon>
        <taxon>Bacillati</taxon>
        <taxon>Bacillota</taxon>
        <taxon>Bacilli</taxon>
        <taxon>Bacillales</taxon>
        <taxon>Bacillaceae</taxon>
        <taxon>Sutcliffiella</taxon>
    </lineage>
</organism>
<reference evidence="6 9" key="1">
    <citation type="submission" date="2017-04" db="EMBL/GenBank/DDBJ databases">
        <title>Complete Genome Sequence of the Bacillus horikoshii 20a strain from Cuatro Cienegas, Coahuila, Mexico.</title>
        <authorList>
            <person name="Zarza E."/>
            <person name="Alcaraz L.D."/>
            <person name="Aguilar-Salinas B."/>
            <person name="Islas A."/>
            <person name="Olmedo-Alvarez G."/>
        </authorList>
    </citation>
    <scope>NUCLEOTIDE SEQUENCE [LARGE SCALE GENOMIC DNA]</scope>
    <source>
        <strain evidence="6 9">20a</strain>
    </source>
</reference>
<dbReference type="PRINTS" id="PR01006">
    <property type="entry name" value="FLGHOOKFLIE"/>
</dbReference>
<evidence type="ECO:0000313" key="7">
    <source>
        <dbReference type="EMBL" id="TYS61604.1"/>
    </source>
</evidence>
<dbReference type="GO" id="GO:0009425">
    <property type="term" value="C:bacterial-type flagellum basal body"/>
    <property type="evidence" value="ECO:0007669"/>
    <property type="project" value="UniProtKB-SubCell"/>
</dbReference>
<comment type="similarity">
    <text evidence="2 4">Belongs to the FliE family.</text>
</comment>
<dbReference type="OrthoDB" id="9812413at2"/>
<protein>
    <recommendedName>
        <fullName evidence="4 5">Flagellar hook-basal body complex protein FliE</fullName>
    </recommendedName>
</protein>
<dbReference type="PANTHER" id="PTHR34653">
    <property type="match status" value="1"/>
</dbReference>
<dbReference type="GO" id="GO:0003774">
    <property type="term" value="F:cytoskeletal motor activity"/>
    <property type="evidence" value="ECO:0007669"/>
    <property type="project" value="InterPro"/>
</dbReference>
<dbReference type="GO" id="GO:0005198">
    <property type="term" value="F:structural molecule activity"/>
    <property type="evidence" value="ECO:0007669"/>
    <property type="project" value="UniProtKB-UniRule"/>
</dbReference>
<dbReference type="Proteomes" id="UP000324517">
    <property type="component" value="Unassembled WGS sequence"/>
</dbReference>
<evidence type="ECO:0000313" key="11">
    <source>
        <dbReference type="Proteomes" id="UP000324517"/>
    </source>
</evidence>
<reference evidence="10 11" key="2">
    <citation type="submission" date="2019-08" db="EMBL/GenBank/DDBJ databases">
        <title>Bacillus genomes from the desert of Cuatro Cienegas, Coahuila.</title>
        <authorList>
            <person name="Olmedo-Alvarez G."/>
        </authorList>
    </citation>
    <scope>NUCLEOTIDE SEQUENCE [LARGE SCALE GENOMIC DNA]</scope>
    <source>
        <strain evidence="7 10">CH88_3T</strain>
        <strain evidence="8 11">CH98b_3T</strain>
    </source>
</reference>
<evidence type="ECO:0000256" key="5">
    <source>
        <dbReference type="NCBIfam" id="TIGR00205"/>
    </source>
</evidence>
<keyword evidence="8" id="KW-0282">Flagellum</keyword>
<dbReference type="Pfam" id="PF02049">
    <property type="entry name" value="FliE"/>
    <property type="match status" value="1"/>
</dbReference>
<dbReference type="Proteomes" id="UP000195573">
    <property type="component" value="Chromosome"/>
</dbReference>
<dbReference type="InterPro" id="IPR001624">
    <property type="entry name" value="FliE"/>
</dbReference>